<proteinExistence type="predicted"/>
<dbReference type="SUPFAM" id="SSF110296">
    <property type="entry name" value="Oligoxyloglucan reducing end-specific cellobiohydrolase"/>
    <property type="match status" value="1"/>
</dbReference>
<accession>A0A2S9YIR6</accession>
<sequence>MLSSDAEQLDWTMVDLPTSRDLHAVRVSHDGDLTIAVGEAGVVVRVEQGVAEAIELPDAEQGLYGLHLRHDGHGQAVGGAGTPLITSDAGRSWDTRSLPTTATLRGVDDFHDGGHP</sequence>
<protein>
    <submittedName>
        <fullName evidence="2">Uncharacterized protein</fullName>
    </submittedName>
</protein>
<dbReference type="OrthoDB" id="614750at2"/>
<gene>
    <name evidence="2" type="ORF">ENSA7_49400</name>
</gene>
<dbReference type="RefSeq" id="WP_106091837.1">
    <property type="nucleotide sequence ID" value="NZ_PVNL01000100.1"/>
</dbReference>
<feature type="compositionally biased region" description="Basic and acidic residues" evidence="1">
    <location>
        <begin position="106"/>
        <end position="116"/>
    </location>
</feature>
<organism evidence="2 3">
    <name type="scientific">Enhygromyxa salina</name>
    <dbReference type="NCBI Taxonomy" id="215803"/>
    <lineage>
        <taxon>Bacteria</taxon>
        <taxon>Pseudomonadati</taxon>
        <taxon>Myxococcota</taxon>
        <taxon>Polyangia</taxon>
        <taxon>Nannocystales</taxon>
        <taxon>Nannocystaceae</taxon>
        <taxon>Enhygromyxa</taxon>
    </lineage>
</organism>
<name>A0A2S9YIR6_9BACT</name>
<evidence type="ECO:0000313" key="2">
    <source>
        <dbReference type="EMBL" id="PRQ05007.1"/>
    </source>
</evidence>
<reference evidence="2 3" key="1">
    <citation type="submission" date="2018-03" db="EMBL/GenBank/DDBJ databases">
        <title>Draft Genome Sequences of the Obligatory Marine Myxobacteria Enhygromyxa salina SWB007.</title>
        <authorList>
            <person name="Poehlein A."/>
            <person name="Moghaddam J.A."/>
            <person name="Harms H."/>
            <person name="Alanjari M."/>
            <person name="Koenig G.M."/>
            <person name="Daniel R."/>
            <person name="Schaeberle T.F."/>
        </authorList>
    </citation>
    <scope>NUCLEOTIDE SEQUENCE [LARGE SCALE GENOMIC DNA]</scope>
    <source>
        <strain evidence="2 3">SWB007</strain>
    </source>
</reference>
<evidence type="ECO:0000256" key="1">
    <source>
        <dbReference type="SAM" id="MobiDB-lite"/>
    </source>
</evidence>
<feature type="region of interest" description="Disordered" evidence="1">
    <location>
        <begin position="88"/>
        <end position="116"/>
    </location>
</feature>
<dbReference type="EMBL" id="PVNL01000100">
    <property type="protein sequence ID" value="PRQ05007.1"/>
    <property type="molecule type" value="Genomic_DNA"/>
</dbReference>
<dbReference type="AlphaFoldDB" id="A0A2S9YIR6"/>
<dbReference type="Proteomes" id="UP000238823">
    <property type="component" value="Unassembled WGS sequence"/>
</dbReference>
<comment type="caution">
    <text evidence="2">The sequence shown here is derived from an EMBL/GenBank/DDBJ whole genome shotgun (WGS) entry which is preliminary data.</text>
</comment>
<evidence type="ECO:0000313" key="3">
    <source>
        <dbReference type="Proteomes" id="UP000238823"/>
    </source>
</evidence>